<comment type="caution">
    <text evidence="8">The sequence shown here is derived from an EMBL/GenBank/DDBJ whole genome shotgun (WGS) entry which is preliminary data.</text>
</comment>
<evidence type="ECO:0000256" key="1">
    <source>
        <dbReference type="ARBA" id="ARBA00004442"/>
    </source>
</evidence>
<dbReference type="EMBL" id="DSGB01000006">
    <property type="protein sequence ID" value="HER96774.1"/>
    <property type="molecule type" value="Genomic_DNA"/>
</dbReference>
<dbReference type="PANTHER" id="PTHR30026">
    <property type="entry name" value="OUTER MEMBRANE PROTEIN TOLC"/>
    <property type="match status" value="1"/>
</dbReference>
<proteinExistence type="inferred from homology"/>
<dbReference type="PANTHER" id="PTHR30026:SF13">
    <property type="entry name" value="MEMBRANE EFFLUX PROTEIN, PUTATIVE-RELATED"/>
    <property type="match status" value="1"/>
</dbReference>
<dbReference type="GO" id="GO:0009279">
    <property type="term" value="C:cell outer membrane"/>
    <property type="evidence" value="ECO:0007669"/>
    <property type="project" value="UniProtKB-SubCell"/>
</dbReference>
<gene>
    <name evidence="8" type="ORF">ENO59_09710</name>
</gene>
<dbReference type="InterPro" id="IPR051906">
    <property type="entry name" value="TolC-like"/>
</dbReference>
<comment type="subcellular location">
    <subcellularLocation>
        <location evidence="1">Cell outer membrane</location>
    </subcellularLocation>
</comment>
<evidence type="ECO:0000256" key="2">
    <source>
        <dbReference type="ARBA" id="ARBA00007613"/>
    </source>
</evidence>
<accession>A0A7V2F6Q9</accession>
<evidence type="ECO:0000256" key="7">
    <source>
        <dbReference type="ARBA" id="ARBA00023237"/>
    </source>
</evidence>
<dbReference type="GO" id="GO:0015288">
    <property type="term" value="F:porin activity"/>
    <property type="evidence" value="ECO:0007669"/>
    <property type="project" value="TreeGrafter"/>
</dbReference>
<dbReference type="GO" id="GO:0015562">
    <property type="term" value="F:efflux transmembrane transporter activity"/>
    <property type="evidence" value="ECO:0007669"/>
    <property type="project" value="InterPro"/>
</dbReference>
<keyword evidence="3" id="KW-0813">Transport</keyword>
<dbReference type="GO" id="GO:1990281">
    <property type="term" value="C:efflux pump complex"/>
    <property type="evidence" value="ECO:0007669"/>
    <property type="project" value="TreeGrafter"/>
</dbReference>
<evidence type="ECO:0000313" key="8">
    <source>
        <dbReference type="EMBL" id="HER96774.1"/>
    </source>
</evidence>
<reference evidence="8" key="1">
    <citation type="journal article" date="2020" name="mSystems">
        <title>Genome- and Community-Level Interaction Insights into Carbon Utilization and Element Cycling Functions of Hydrothermarchaeota in Hydrothermal Sediment.</title>
        <authorList>
            <person name="Zhou Z."/>
            <person name="Liu Y."/>
            <person name="Xu W."/>
            <person name="Pan J."/>
            <person name="Luo Z.H."/>
            <person name="Li M."/>
        </authorList>
    </citation>
    <scope>NUCLEOTIDE SEQUENCE [LARGE SCALE GENOMIC DNA]</scope>
    <source>
        <strain evidence="8">SpSt-143</strain>
    </source>
</reference>
<dbReference type="AlphaFoldDB" id="A0A7V2F6Q9"/>
<evidence type="ECO:0000256" key="4">
    <source>
        <dbReference type="ARBA" id="ARBA00022452"/>
    </source>
</evidence>
<dbReference type="SUPFAM" id="SSF56954">
    <property type="entry name" value="Outer membrane efflux proteins (OEP)"/>
    <property type="match status" value="1"/>
</dbReference>
<dbReference type="Gene3D" id="1.20.1600.10">
    <property type="entry name" value="Outer membrane efflux proteins (OEP)"/>
    <property type="match status" value="1"/>
</dbReference>
<dbReference type="Pfam" id="PF02321">
    <property type="entry name" value="OEP"/>
    <property type="match status" value="1"/>
</dbReference>
<comment type="similarity">
    <text evidence="2">Belongs to the outer membrane factor (OMF) (TC 1.B.17) family.</text>
</comment>
<keyword evidence="6" id="KW-0472">Membrane</keyword>
<name>A0A7V2F6Q9_RHOMR</name>
<organism evidence="8">
    <name type="scientific">Rhodothermus marinus</name>
    <name type="common">Rhodothermus obamensis</name>
    <dbReference type="NCBI Taxonomy" id="29549"/>
    <lineage>
        <taxon>Bacteria</taxon>
        <taxon>Pseudomonadati</taxon>
        <taxon>Rhodothermota</taxon>
        <taxon>Rhodothermia</taxon>
        <taxon>Rhodothermales</taxon>
        <taxon>Rhodothermaceae</taxon>
        <taxon>Rhodothermus</taxon>
    </lineage>
</organism>
<sequence length="471" mass="53354">MKSSRLWLHYACVATLFWGLAGRALAQPIDTLRLSLLEVLQRALAVSPDLQAVAAREAFAEARYDQARASRFLTQLRLQTAHAVAPGLKIPEDNAYPTDALYLNPEVRNDWAHVRPFNQLEVELIQPLWTWGELSGQIRAARYGTEVETASLRQKALEVAARSGELYYSLQLTAALLRLTRETGEIIERAKAEINRLLETGAPEVDDADLFQLRITEQEYLQRVVEAEERHRLARSALALQLQLPDTVALETTEVLLPVSFTLQPLETYLALAEAHRPEIQQAQAGLAAREALVDVARSEYYPKLFLGISGRWTYTAGRYRQPNPYISDPYLGESLRAGLGLRLSLNFGQTRARVAQAQAQRNEVAYQLEAARLLVRYEVEEAYRNVLIAKAALEARDRALTISKEWLRTEQINFDLDLGDTENLVRAVRENLELQARYYEAVYNYNRAVLRLLRAIGTLDENIRNGTVIE</sequence>
<protein>
    <submittedName>
        <fullName evidence="8">TolC family protein</fullName>
    </submittedName>
</protein>
<evidence type="ECO:0000256" key="6">
    <source>
        <dbReference type="ARBA" id="ARBA00023136"/>
    </source>
</evidence>
<keyword evidence="5" id="KW-0812">Transmembrane</keyword>
<evidence type="ECO:0000256" key="3">
    <source>
        <dbReference type="ARBA" id="ARBA00022448"/>
    </source>
</evidence>
<dbReference type="InterPro" id="IPR003423">
    <property type="entry name" value="OMP_efflux"/>
</dbReference>
<keyword evidence="4" id="KW-1134">Transmembrane beta strand</keyword>
<keyword evidence="7" id="KW-0998">Cell outer membrane</keyword>
<evidence type="ECO:0000256" key="5">
    <source>
        <dbReference type="ARBA" id="ARBA00022692"/>
    </source>
</evidence>